<dbReference type="KEGG" id="cfo:105258545"/>
<accession>E1ZZ75</accession>
<dbReference type="Proteomes" id="UP000000311">
    <property type="component" value="Unassembled WGS sequence"/>
</dbReference>
<dbReference type="OMA" id="RECGQGD"/>
<dbReference type="OrthoDB" id="8195095at2759"/>
<gene>
    <name evidence="1" type="ORF">EAG_09507</name>
</gene>
<organism evidence="2">
    <name type="scientific">Camponotus floridanus</name>
    <name type="common">Florida carpenter ant</name>
    <dbReference type="NCBI Taxonomy" id="104421"/>
    <lineage>
        <taxon>Eukaryota</taxon>
        <taxon>Metazoa</taxon>
        <taxon>Ecdysozoa</taxon>
        <taxon>Arthropoda</taxon>
        <taxon>Hexapoda</taxon>
        <taxon>Insecta</taxon>
        <taxon>Pterygota</taxon>
        <taxon>Neoptera</taxon>
        <taxon>Endopterygota</taxon>
        <taxon>Hymenoptera</taxon>
        <taxon>Apocrita</taxon>
        <taxon>Aculeata</taxon>
        <taxon>Formicoidea</taxon>
        <taxon>Formicidae</taxon>
        <taxon>Formicinae</taxon>
        <taxon>Camponotus</taxon>
    </lineage>
</organism>
<evidence type="ECO:0000313" key="1">
    <source>
        <dbReference type="EMBL" id="EFN73490.1"/>
    </source>
</evidence>
<proteinExistence type="predicted"/>
<keyword evidence="2" id="KW-1185">Reference proteome</keyword>
<reference evidence="1 2" key="1">
    <citation type="journal article" date="2010" name="Science">
        <title>Genomic comparison of the ants Camponotus floridanus and Harpegnathos saltator.</title>
        <authorList>
            <person name="Bonasio R."/>
            <person name="Zhang G."/>
            <person name="Ye C."/>
            <person name="Mutti N.S."/>
            <person name="Fang X."/>
            <person name="Qin N."/>
            <person name="Donahue G."/>
            <person name="Yang P."/>
            <person name="Li Q."/>
            <person name="Li C."/>
            <person name="Zhang P."/>
            <person name="Huang Z."/>
            <person name="Berger S.L."/>
            <person name="Reinberg D."/>
            <person name="Wang J."/>
            <person name="Liebig J."/>
        </authorList>
    </citation>
    <scope>NUCLEOTIDE SEQUENCE [LARGE SCALE GENOMIC DNA]</scope>
    <source>
        <strain evidence="2">C129</strain>
    </source>
</reference>
<name>E1ZZ75_CAMFO</name>
<dbReference type="EMBL" id="GL435311">
    <property type="protein sequence ID" value="EFN73490.1"/>
    <property type="molecule type" value="Genomic_DNA"/>
</dbReference>
<dbReference type="InParanoid" id="E1ZZ75"/>
<dbReference type="AlphaFoldDB" id="E1ZZ75"/>
<evidence type="ECO:0000313" key="2">
    <source>
        <dbReference type="Proteomes" id="UP000000311"/>
    </source>
</evidence>
<protein>
    <submittedName>
        <fullName evidence="1">Uncharacterized protein</fullName>
    </submittedName>
</protein>
<sequence length="417" mass="48329">MSNERARAISVTNHYFMLVDGMIPGFEDHLAKNVVLKWFGKEIKGKENVIAFIASDRTESFHTFHDIMPISDIIIEQRQSNRSRESVDQNAKCETHTSYCSRETEMSTNYENAIDSNRENNENDATSVLKNDCTFNIEEHACKLKIMTDCDNVNVNDNINANIDANQNEINATAITKMDAQSNDFNKNDLRNLFEPEITSQAIVEKIQNINRAELKEEMAPTVRAINRESDQGDEPVIVEADTTRYLEANGTIKFLRTNIQKDFPFLYYSSKLALKRKNWKRKCKLQIAYSLLIDNKSPKIVKKCMQENIPPASHLNPSTENTYKMQKNKLPSVEEIIQVNTKKIRNTYLDDYLTSLPSSEYREKFLKDFETEMHKKFNVQSCVRYVGNKLILDYPNKKPPLNVMYEIHMIVYTKVE</sequence>